<evidence type="ECO:0008006" key="3">
    <source>
        <dbReference type="Google" id="ProtNLM"/>
    </source>
</evidence>
<dbReference type="InterPro" id="IPR010281">
    <property type="entry name" value="DUF885"/>
</dbReference>
<reference evidence="1 2" key="1">
    <citation type="submission" date="2023-01" db="EMBL/GenBank/DDBJ databases">
        <title>Analysis of 21 Apiospora genomes using comparative genomics revels a genus with tremendous synthesis potential of carbohydrate active enzymes and secondary metabolites.</title>
        <authorList>
            <person name="Sorensen T."/>
        </authorList>
    </citation>
    <scope>NUCLEOTIDE SEQUENCE [LARGE SCALE GENOMIC DNA]</scope>
    <source>
        <strain evidence="1 2">CBS 117206</strain>
    </source>
</reference>
<dbReference type="AlphaFoldDB" id="A0AAW0R2V8"/>
<dbReference type="PANTHER" id="PTHR33361">
    <property type="entry name" value="GLR0591 PROTEIN"/>
    <property type="match status" value="1"/>
</dbReference>
<evidence type="ECO:0000313" key="1">
    <source>
        <dbReference type="EMBL" id="KAK8121549.1"/>
    </source>
</evidence>
<protein>
    <recommendedName>
        <fullName evidence="3">X-Pro dipeptidyl-peptidase</fullName>
    </recommendedName>
</protein>
<gene>
    <name evidence="1" type="ORF">PG999_005669</name>
</gene>
<sequence>MTDEVWVAVESGGPGALSVSEEPIAERINRVGRDQSELEAFYKFPTSDARHERLNKFYESELDLLRDQPFESLDQEAKVDYLLLQNHLKRSLRTLELDGARDAEFAAFVQPFAAPIRDWVQTRMEVRAIHPQEVAASFDAILHKVHLCRQLVCEAKPGQYSKAAGYRAAKTIERIRGDLGETFAFYQGYDPLFDWWVREPYGQLDAALAALPGFVRERLAGIEPGRDDVIVGEPIGRDGLLAELEAEMIPFSPEELLRIADKEYAWCEARMVEASRELGFGDTWRDALEHVKGRYEPPGSQPLFIKSLVDEGTQYVEKHELVSVPPLAKEAIRMYMIPPEAQKVSPFFLGGTYLQVSYPTASMSHADKLMSMRGNNRHFARATAFHEMIPGHHLQLFVADRVRPYRRMFWTPFYIEGWALYWEMVFWARGDFFVSPEDRIGSLFWRMHRCARIVFSLKFHLGQMTPEECVELLVSWVGHERATAEGEVRRSFNGDYSPLYQAGYLLGALQLWKLREETVGQGLCPERVFHDRILNANMMPIELLRALLLGQELNRDFKTTWRFYEGI</sequence>
<evidence type="ECO:0000313" key="2">
    <source>
        <dbReference type="Proteomes" id="UP001392437"/>
    </source>
</evidence>
<name>A0AAW0R2V8_9PEZI</name>
<dbReference type="PANTHER" id="PTHR33361:SF2">
    <property type="entry name" value="DUF885 DOMAIN-CONTAINING PROTEIN"/>
    <property type="match status" value="1"/>
</dbReference>
<comment type="caution">
    <text evidence="1">The sequence shown here is derived from an EMBL/GenBank/DDBJ whole genome shotgun (WGS) entry which is preliminary data.</text>
</comment>
<keyword evidence="2" id="KW-1185">Reference proteome</keyword>
<dbReference type="Proteomes" id="UP001392437">
    <property type="component" value="Unassembled WGS sequence"/>
</dbReference>
<organism evidence="1 2">
    <name type="scientific">Apiospora kogelbergensis</name>
    <dbReference type="NCBI Taxonomy" id="1337665"/>
    <lineage>
        <taxon>Eukaryota</taxon>
        <taxon>Fungi</taxon>
        <taxon>Dikarya</taxon>
        <taxon>Ascomycota</taxon>
        <taxon>Pezizomycotina</taxon>
        <taxon>Sordariomycetes</taxon>
        <taxon>Xylariomycetidae</taxon>
        <taxon>Amphisphaeriales</taxon>
        <taxon>Apiosporaceae</taxon>
        <taxon>Apiospora</taxon>
    </lineage>
</organism>
<dbReference type="Pfam" id="PF05960">
    <property type="entry name" value="DUF885"/>
    <property type="match status" value="1"/>
</dbReference>
<proteinExistence type="predicted"/>
<dbReference type="EMBL" id="JAQQWP010000004">
    <property type="protein sequence ID" value="KAK8121549.1"/>
    <property type="molecule type" value="Genomic_DNA"/>
</dbReference>
<accession>A0AAW0R2V8</accession>